<dbReference type="RefSeq" id="XP_025579182.1">
    <property type="nucleotide sequence ID" value="XM_025721213.1"/>
</dbReference>
<dbReference type="VEuPathDB" id="FungiDB:BO80DRAFT_441703"/>
<dbReference type="AlphaFoldDB" id="A0A395HCH6"/>
<organism evidence="1 2">
    <name type="scientific">Aspergillus ibericus CBS 121593</name>
    <dbReference type="NCBI Taxonomy" id="1448316"/>
    <lineage>
        <taxon>Eukaryota</taxon>
        <taxon>Fungi</taxon>
        <taxon>Dikarya</taxon>
        <taxon>Ascomycota</taxon>
        <taxon>Pezizomycotina</taxon>
        <taxon>Eurotiomycetes</taxon>
        <taxon>Eurotiomycetidae</taxon>
        <taxon>Eurotiales</taxon>
        <taxon>Aspergillaceae</taxon>
        <taxon>Aspergillus</taxon>
        <taxon>Aspergillus subgen. Circumdati</taxon>
    </lineage>
</organism>
<dbReference type="GeneID" id="37226078"/>
<dbReference type="Proteomes" id="UP000249402">
    <property type="component" value="Unassembled WGS sequence"/>
</dbReference>
<evidence type="ECO:0000313" key="1">
    <source>
        <dbReference type="EMBL" id="RAL04855.1"/>
    </source>
</evidence>
<proteinExistence type="predicted"/>
<gene>
    <name evidence="1" type="ORF">BO80DRAFT_441703</name>
</gene>
<dbReference type="EMBL" id="KZ824423">
    <property type="protein sequence ID" value="RAL04855.1"/>
    <property type="molecule type" value="Genomic_DNA"/>
</dbReference>
<evidence type="ECO:0000313" key="2">
    <source>
        <dbReference type="Proteomes" id="UP000249402"/>
    </source>
</evidence>
<accession>A0A395HCH6</accession>
<protein>
    <submittedName>
        <fullName evidence="1">Uncharacterized protein</fullName>
    </submittedName>
</protein>
<sequence>MLELSFDWLRPSSPAVRGGNSGVPAGCITTRRLRSLAEDGVTIDALRRRRNYRLARIRFSSRDDGRRLEWRLFTGSVQLGVIGGWRPAFGATPKRQKPTATCGALTPEYRVGVGFFSSAEGI</sequence>
<reference evidence="1 2" key="1">
    <citation type="submission" date="2018-02" db="EMBL/GenBank/DDBJ databases">
        <title>The genomes of Aspergillus section Nigri reveals drivers in fungal speciation.</title>
        <authorList>
            <consortium name="DOE Joint Genome Institute"/>
            <person name="Vesth T.C."/>
            <person name="Nybo J."/>
            <person name="Theobald S."/>
            <person name="Brandl J."/>
            <person name="Frisvad J.C."/>
            <person name="Nielsen K.F."/>
            <person name="Lyhne E.K."/>
            <person name="Kogle M.E."/>
            <person name="Kuo A."/>
            <person name="Riley R."/>
            <person name="Clum A."/>
            <person name="Nolan M."/>
            <person name="Lipzen A."/>
            <person name="Salamov A."/>
            <person name="Henrissat B."/>
            <person name="Wiebenga A."/>
            <person name="De vries R.P."/>
            <person name="Grigoriev I.V."/>
            <person name="Mortensen U.H."/>
            <person name="Andersen M.R."/>
            <person name="Baker S.E."/>
        </authorList>
    </citation>
    <scope>NUCLEOTIDE SEQUENCE [LARGE SCALE GENOMIC DNA]</scope>
    <source>
        <strain evidence="1 2">CBS 121593</strain>
    </source>
</reference>
<name>A0A395HCH6_9EURO</name>
<keyword evidence="2" id="KW-1185">Reference proteome</keyword>